<feature type="region of interest" description="Disordered" evidence="1">
    <location>
        <begin position="244"/>
        <end position="268"/>
    </location>
</feature>
<comment type="caution">
    <text evidence="3">The sequence shown here is derived from an EMBL/GenBank/DDBJ whole genome shotgun (WGS) entry which is preliminary data.</text>
</comment>
<gene>
    <name evidence="3" type="ORF">BdWA1_000322</name>
</gene>
<evidence type="ECO:0000313" key="3">
    <source>
        <dbReference type="EMBL" id="KAK2197323.1"/>
    </source>
</evidence>
<accession>A0AAD9PN03</accession>
<dbReference type="Pfam" id="PF12998">
    <property type="entry name" value="ING"/>
    <property type="match status" value="1"/>
</dbReference>
<dbReference type="KEGG" id="bdw:94334620"/>
<dbReference type="Gene3D" id="6.10.140.1740">
    <property type="match status" value="1"/>
</dbReference>
<dbReference type="InterPro" id="IPR024610">
    <property type="entry name" value="ING_N_histone-binding"/>
</dbReference>
<proteinExistence type="predicted"/>
<reference evidence="3" key="1">
    <citation type="journal article" date="2023" name="Nat. Microbiol.">
        <title>Babesia duncani multi-omics identifies virulence factors and drug targets.</title>
        <authorList>
            <person name="Singh P."/>
            <person name="Lonardi S."/>
            <person name="Liang Q."/>
            <person name="Vydyam P."/>
            <person name="Khabirova E."/>
            <person name="Fang T."/>
            <person name="Gihaz S."/>
            <person name="Thekkiniath J."/>
            <person name="Munshi M."/>
            <person name="Abel S."/>
            <person name="Ciampossin L."/>
            <person name="Batugedara G."/>
            <person name="Gupta M."/>
            <person name="Lu X.M."/>
            <person name="Lenz T."/>
            <person name="Chakravarty S."/>
            <person name="Cornillot E."/>
            <person name="Hu Y."/>
            <person name="Ma W."/>
            <person name="Gonzalez L.M."/>
            <person name="Sanchez S."/>
            <person name="Estrada K."/>
            <person name="Sanchez-Flores A."/>
            <person name="Montero E."/>
            <person name="Harb O.S."/>
            <person name="Le Roch K.G."/>
            <person name="Mamoun C.B."/>
        </authorList>
    </citation>
    <scope>NUCLEOTIDE SEQUENCE</scope>
    <source>
        <strain evidence="3">WA1</strain>
    </source>
</reference>
<dbReference type="SMART" id="SM01408">
    <property type="entry name" value="ING"/>
    <property type="match status" value="1"/>
</dbReference>
<dbReference type="RefSeq" id="XP_067804165.1">
    <property type="nucleotide sequence ID" value="XM_067945374.1"/>
</dbReference>
<dbReference type="EMBL" id="JALLKP010000001">
    <property type="protein sequence ID" value="KAK2197323.1"/>
    <property type="molecule type" value="Genomic_DNA"/>
</dbReference>
<dbReference type="AlphaFoldDB" id="A0AAD9PN03"/>
<sequence length="268" mass="30591">MKIENIEDITDDLVALPGYLRRNLLLMRELDLQATKLFSDAARDESLLFAKYPDFCRNDHNKAHSGSSSFGGRNPAKNRLIDADMSTPCRKLRKQRTISEIFSDKKKNKLPETTEQEELSQEDYDKEILRIQRIRKRGMHMFEEKLAVNDQVTCMLKHEYENLKTVFDAMYKELESSGQVTDELRNFFTNSKLKESSSISSTGDDGGDEASNSKSVAQRQRDITSIFDAVHDTSALRWNVNEKPFERDSILENDPAPSLVSNEGGNPS</sequence>
<dbReference type="Proteomes" id="UP001214638">
    <property type="component" value="Unassembled WGS sequence"/>
</dbReference>
<evidence type="ECO:0000259" key="2">
    <source>
        <dbReference type="SMART" id="SM01408"/>
    </source>
</evidence>
<feature type="domain" description="Inhibitor of growth protein N-terminal histone-binding" evidence="2">
    <location>
        <begin position="5"/>
        <end position="170"/>
    </location>
</feature>
<feature type="compositionally biased region" description="Polar residues" evidence="1">
    <location>
        <begin position="259"/>
        <end position="268"/>
    </location>
</feature>
<organism evidence="3 4">
    <name type="scientific">Babesia duncani</name>
    <dbReference type="NCBI Taxonomy" id="323732"/>
    <lineage>
        <taxon>Eukaryota</taxon>
        <taxon>Sar</taxon>
        <taxon>Alveolata</taxon>
        <taxon>Apicomplexa</taxon>
        <taxon>Aconoidasida</taxon>
        <taxon>Piroplasmida</taxon>
        <taxon>Babesiidae</taxon>
        <taxon>Babesia</taxon>
    </lineage>
</organism>
<dbReference type="GeneID" id="94334620"/>
<evidence type="ECO:0000313" key="4">
    <source>
        <dbReference type="Proteomes" id="UP001214638"/>
    </source>
</evidence>
<protein>
    <submittedName>
        <fullName evidence="3">Inhibitor of growth protein</fullName>
    </submittedName>
</protein>
<keyword evidence="4" id="KW-1185">Reference proteome</keyword>
<name>A0AAD9PN03_9APIC</name>
<evidence type="ECO:0000256" key="1">
    <source>
        <dbReference type="SAM" id="MobiDB-lite"/>
    </source>
</evidence>
<feature type="region of interest" description="Disordered" evidence="1">
    <location>
        <begin position="195"/>
        <end position="219"/>
    </location>
</feature>